<proteinExistence type="predicted"/>
<evidence type="ECO:0000313" key="2">
    <source>
        <dbReference type="EMBL" id="WGZ90846.1"/>
    </source>
</evidence>
<reference evidence="2" key="2">
    <citation type="submission" date="2023-04" db="EMBL/GenBank/DDBJ databases">
        <authorList>
            <person name="Beletskiy A.V."/>
            <person name="Mardanov A.V."/>
            <person name="Ravin N.V."/>
        </authorList>
    </citation>
    <scope>NUCLEOTIDE SEQUENCE</scope>
    <source>
        <strain evidence="2">GKL-01</strain>
    </source>
</reference>
<feature type="signal peptide" evidence="1">
    <location>
        <begin position="1"/>
        <end position="21"/>
    </location>
</feature>
<organism evidence="2">
    <name type="scientific">Candidatus Thiocaldithrix dubininis</name>
    <dbReference type="NCBI Taxonomy" id="3080823"/>
    <lineage>
        <taxon>Bacteria</taxon>
        <taxon>Pseudomonadati</taxon>
        <taxon>Pseudomonadota</taxon>
        <taxon>Gammaproteobacteria</taxon>
        <taxon>Thiotrichales</taxon>
        <taxon>Thiotrichaceae</taxon>
        <taxon>Candidatus Thiocaldithrix</taxon>
    </lineage>
</organism>
<dbReference type="KEGG" id="tdu:QJT80_15390"/>
<dbReference type="AlphaFoldDB" id="A0AA95H4Y8"/>
<evidence type="ECO:0000256" key="1">
    <source>
        <dbReference type="SAM" id="SignalP"/>
    </source>
</evidence>
<dbReference type="Proteomes" id="UP001300672">
    <property type="component" value="Chromosome"/>
</dbReference>
<reference evidence="2" key="1">
    <citation type="journal article" date="2023" name="Int. J. Mol. Sci.">
        <title>Metagenomics Revealed a New Genus 'Candidatus Thiocaldithrix dubininis' gen. nov., sp. nov. and a New Species 'Candidatus Thiothrix putei' sp. nov. in the Family Thiotrichaceae, Some Members of Which Have Traits of Both Na+- and H+-Motive Energetics.</title>
        <authorList>
            <person name="Ravin N.V."/>
            <person name="Muntyan M.S."/>
            <person name="Smolyakov D.D."/>
            <person name="Rudenko T.S."/>
            <person name="Beletsky A.V."/>
            <person name="Mardanov A.V."/>
            <person name="Grabovich M.Y."/>
        </authorList>
    </citation>
    <scope>NUCLEOTIDE SEQUENCE</scope>
    <source>
        <strain evidence="2">GKL-01</strain>
    </source>
</reference>
<protein>
    <submittedName>
        <fullName evidence="2">Uncharacterized protein</fullName>
    </submittedName>
</protein>
<dbReference type="EMBL" id="CP124755">
    <property type="protein sequence ID" value="WGZ90846.1"/>
    <property type="molecule type" value="Genomic_DNA"/>
</dbReference>
<keyword evidence="1" id="KW-0732">Signal</keyword>
<gene>
    <name evidence="2" type="ORF">QJT80_15390</name>
</gene>
<name>A0AA95H4Y8_9GAMM</name>
<feature type="chain" id="PRO_5041669317" evidence="1">
    <location>
        <begin position="22"/>
        <end position="112"/>
    </location>
</feature>
<accession>A0AA95H4Y8</accession>
<sequence>MKRIIAAIAFLGLLGSGSAMAGGFDHHHAHKAKPVAKVVVVKAPVRSAHKVVKVVKAPAKPTYKVIKVVKPAPKFVKAHKKPFKVVKIIKVVKPSHHRVMHSRHASKRVAWR</sequence>